<dbReference type="Gene3D" id="3.40.718.10">
    <property type="entry name" value="Isopropylmalate Dehydrogenase"/>
    <property type="match status" value="1"/>
</dbReference>
<dbReference type="SUPFAM" id="SSF53659">
    <property type="entry name" value="Isocitrate/Isopropylmalate dehydrogenase-like"/>
    <property type="match status" value="1"/>
</dbReference>
<sequence>MQKVVLIPGDGIGPEISAAVLKILAAAGAQIDWVEAEAGMAAYEAQGNPLPQNTLDLIREHKVVLKGPLTTPVGSGFRSINVSLRQEFNLFSNIRPARTLPGNHAPFKDVDLVLFRENTQGLYSGIERWADEEQTRAESIALITKEASEAIIGAAFDYARKHNRKKVTLVHKANILKLGTGLFLKCGNTIAKDYPEIEFEDLIVDNMAMQMVMNPQRFDVVVTTNLFGDILSDLASGLVGGLGLTGSANIGEGFAMFEAVHGSAPDIAGQNKANPTALLFSSMMMLDYLGQKDVADRIGAAILKVLAEKSNCTADLGGCRSTSEYGEAVIAAL</sequence>
<comment type="pathway">
    <text evidence="10">Amino-acid biosynthesis; L-lysine biosynthesis via AAA pathway; L-alpha-aminoadipate from 2-oxoglutarate: step 4/5.</text>
</comment>
<comment type="catalytic activity">
    <reaction evidence="8">
        <text>(2R,3S)-homoisocitrate + NAD(+) = 2-oxoadipate + CO2 + NADH</text>
        <dbReference type="Rhea" id="RHEA:11900"/>
        <dbReference type="ChEBI" id="CHEBI:15404"/>
        <dbReference type="ChEBI" id="CHEBI:16526"/>
        <dbReference type="ChEBI" id="CHEBI:57499"/>
        <dbReference type="ChEBI" id="CHEBI:57540"/>
        <dbReference type="ChEBI" id="CHEBI:57945"/>
        <dbReference type="EC" id="1.1.1.286"/>
    </reaction>
    <physiologicalReaction direction="left-to-right" evidence="8">
        <dbReference type="Rhea" id="RHEA:11901"/>
    </physiologicalReaction>
</comment>
<dbReference type="AlphaFoldDB" id="A0A8J7Q3S4"/>
<accession>A0A8J7Q3S4</accession>
<protein>
    <recommendedName>
        <fullName evidence="13">Isocitrate/homoisocitrate dehydrogenase</fullName>
        <ecNumber evidence="12">1.1.1.286</ecNumber>
    </recommendedName>
    <alternativeName>
        <fullName evidence="14">Homoisocitrate dehydrogenase</fullName>
    </alternativeName>
</protein>
<dbReference type="RefSeq" id="WP_207859985.1">
    <property type="nucleotide sequence ID" value="NZ_JAFREP010000015.1"/>
</dbReference>
<dbReference type="GO" id="GO:0004449">
    <property type="term" value="F:isocitrate dehydrogenase (NAD+) activity"/>
    <property type="evidence" value="ECO:0007669"/>
    <property type="project" value="TreeGrafter"/>
</dbReference>
<dbReference type="PROSITE" id="PS00470">
    <property type="entry name" value="IDH_IMDH"/>
    <property type="match status" value="1"/>
</dbReference>
<evidence type="ECO:0000256" key="10">
    <source>
        <dbReference type="ARBA" id="ARBA00060720"/>
    </source>
</evidence>
<evidence type="ECO:0000256" key="1">
    <source>
        <dbReference type="ARBA" id="ARBA00001946"/>
    </source>
</evidence>
<comment type="cofactor">
    <cofactor evidence="1">
        <name>Mg(2+)</name>
        <dbReference type="ChEBI" id="CHEBI:18420"/>
    </cofactor>
</comment>
<keyword evidence="3" id="KW-0479">Metal-binding</keyword>
<dbReference type="GO" id="GO:0051287">
    <property type="term" value="F:NAD binding"/>
    <property type="evidence" value="ECO:0007669"/>
    <property type="project" value="InterPro"/>
</dbReference>
<dbReference type="FunFam" id="3.40.718.10:FF:000019">
    <property type="entry name" value="Homoisocitrate dehydrogenase"/>
    <property type="match status" value="1"/>
</dbReference>
<evidence type="ECO:0000259" key="15">
    <source>
        <dbReference type="SMART" id="SM01329"/>
    </source>
</evidence>
<comment type="similarity">
    <text evidence="2">Belongs to the isocitrate and isopropylmalate dehydrogenases family.</text>
</comment>
<evidence type="ECO:0000256" key="4">
    <source>
        <dbReference type="ARBA" id="ARBA00022842"/>
    </source>
</evidence>
<keyword evidence="4" id="KW-0460">Magnesium</keyword>
<evidence type="ECO:0000256" key="14">
    <source>
        <dbReference type="ARBA" id="ARBA00076472"/>
    </source>
</evidence>
<evidence type="ECO:0000256" key="9">
    <source>
        <dbReference type="ARBA" id="ARBA00054060"/>
    </source>
</evidence>
<dbReference type="Pfam" id="PF00180">
    <property type="entry name" value="Iso_dh"/>
    <property type="match status" value="1"/>
</dbReference>
<keyword evidence="6" id="KW-0520">NAD</keyword>
<evidence type="ECO:0000256" key="5">
    <source>
        <dbReference type="ARBA" id="ARBA00023002"/>
    </source>
</evidence>
<dbReference type="EC" id="1.1.1.286" evidence="12"/>
<dbReference type="PANTHER" id="PTHR11835">
    <property type="entry name" value="DECARBOXYLATING DEHYDROGENASES-ISOCITRATE, ISOPROPYLMALATE, TARTRATE"/>
    <property type="match status" value="1"/>
</dbReference>
<feature type="domain" description="Isopropylmalate dehydrogenase-like" evidence="15">
    <location>
        <begin position="3"/>
        <end position="329"/>
    </location>
</feature>
<dbReference type="EMBL" id="JAFREP010000015">
    <property type="protein sequence ID" value="MBO1320032.1"/>
    <property type="molecule type" value="Genomic_DNA"/>
</dbReference>
<comment type="subunit">
    <text evidence="11">Homotetramer. Dimer of dimers. The homotetramer can transiently dissociate into homodimers.</text>
</comment>
<evidence type="ECO:0000256" key="8">
    <source>
        <dbReference type="ARBA" id="ARBA00051094"/>
    </source>
</evidence>
<dbReference type="GO" id="GO:0000287">
    <property type="term" value="F:magnesium ion binding"/>
    <property type="evidence" value="ECO:0007669"/>
    <property type="project" value="InterPro"/>
</dbReference>
<dbReference type="GO" id="GO:0006099">
    <property type="term" value="P:tricarboxylic acid cycle"/>
    <property type="evidence" value="ECO:0007669"/>
    <property type="project" value="TreeGrafter"/>
</dbReference>
<dbReference type="GO" id="GO:0033708">
    <property type="term" value="F:isocitrate-homoisocitrate dehydrogenase activity"/>
    <property type="evidence" value="ECO:0007669"/>
    <property type="project" value="UniProtKB-EC"/>
</dbReference>
<keyword evidence="17" id="KW-1185">Reference proteome</keyword>
<evidence type="ECO:0000313" key="16">
    <source>
        <dbReference type="EMBL" id="MBO1320032.1"/>
    </source>
</evidence>
<keyword evidence="5" id="KW-0560">Oxidoreductase</keyword>
<evidence type="ECO:0000313" key="17">
    <source>
        <dbReference type="Proteomes" id="UP000664417"/>
    </source>
</evidence>
<comment type="caution">
    <text evidence="16">The sequence shown here is derived from an EMBL/GenBank/DDBJ whole genome shotgun (WGS) entry which is preliminary data.</text>
</comment>
<evidence type="ECO:0000256" key="12">
    <source>
        <dbReference type="ARBA" id="ARBA00066849"/>
    </source>
</evidence>
<dbReference type="InterPro" id="IPR019818">
    <property type="entry name" value="IsoCit/isopropylmalate_DH_CS"/>
</dbReference>
<evidence type="ECO:0000256" key="6">
    <source>
        <dbReference type="ARBA" id="ARBA00023027"/>
    </source>
</evidence>
<dbReference type="Proteomes" id="UP000664417">
    <property type="component" value="Unassembled WGS sequence"/>
</dbReference>
<gene>
    <name evidence="16" type="ORF">J3U88_16275</name>
</gene>
<organism evidence="16 17">
    <name type="scientific">Acanthopleuribacter pedis</name>
    <dbReference type="NCBI Taxonomy" id="442870"/>
    <lineage>
        <taxon>Bacteria</taxon>
        <taxon>Pseudomonadati</taxon>
        <taxon>Acidobacteriota</taxon>
        <taxon>Holophagae</taxon>
        <taxon>Acanthopleuribacterales</taxon>
        <taxon>Acanthopleuribacteraceae</taxon>
        <taxon>Acanthopleuribacter</taxon>
    </lineage>
</organism>
<evidence type="ECO:0000256" key="11">
    <source>
        <dbReference type="ARBA" id="ARBA00063123"/>
    </source>
</evidence>
<evidence type="ECO:0000256" key="2">
    <source>
        <dbReference type="ARBA" id="ARBA00007769"/>
    </source>
</evidence>
<dbReference type="SMART" id="SM01329">
    <property type="entry name" value="Iso_dh"/>
    <property type="match status" value="1"/>
</dbReference>
<name>A0A8J7Q3S4_9BACT</name>
<evidence type="ECO:0000256" key="7">
    <source>
        <dbReference type="ARBA" id="ARBA00050979"/>
    </source>
</evidence>
<dbReference type="PANTHER" id="PTHR11835:SF34">
    <property type="entry name" value="ISOCITRATE DEHYDROGENASE [NAD] SUBUNIT ALPHA, MITOCHONDRIAL"/>
    <property type="match status" value="1"/>
</dbReference>
<reference evidence="16" key="1">
    <citation type="submission" date="2021-03" db="EMBL/GenBank/DDBJ databases">
        <authorList>
            <person name="Wang G."/>
        </authorList>
    </citation>
    <scope>NUCLEOTIDE SEQUENCE</scope>
    <source>
        <strain evidence="16">KCTC 12899</strain>
    </source>
</reference>
<dbReference type="InterPro" id="IPR024084">
    <property type="entry name" value="IsoPropMal-DH-like_dom"/>
</dbReference>
<comment type="function">
    <text evidence="9">Catalyzes the NAD(+)-dependent oxidative decarboxylation of homoisocitrate to 2-oxoadipate (alpha-ketoadipate), a reaction involved in lysine biosynthesis through the alpha-aminoadipate pathway. In addition, has high activity with isocitrate, but is inactive with 3-isopropylmalate.</text>
</comment>
<evidence type="ECO:0000256" key="3">
    <source>
        <dbReference type="ARBA" id="ARBA00022723"/>
    </source>
</evidence>
<proteinExistence type="inferred from homology"/>
<evidence type="ECO:0000256" key="13">
    <source>
        <dbReference type="ARBA" id="ARBA00071278"/>
    </source>
</evidence>
<dbReference type="GO" id="GO:0006102">
    <property type="term" value="P:isocitrate metabolic process"/>
    <property type="evidence" value="ECO:0007669"/>
    <property type="project" value="TreeGrafter"/>
</dbReference>
<dbReference type="GO" id="GO:0046394">
    <property type="term" value="P:carboxylic acid biosynthetic process"/>
    <property type="evidence" value="ECO:0007669"/>
    <property type="project" value="UniProtKB-ARBA"/>
</dbReference>
<comment type="catalytic activity">
    <reaction evidence="7">
        <text>D-threo-isocitrate + NAD(+) = 2-oxoglutarate + CO2 + NADH</text>
        <dbReference type="Rhea" id="RHEA:23632"/>
        <dbReference type="ChEBI" id="CHEBI:15562"/>
        <dbReference type="ChEBI" id="CHEBI:16526"/>
        <dbReference type="ChEBI" id="CHEBI:16810"/>
        <dbReference type="ChEBI" id="CHEBI:57540"/>
        <dbReference type="ChEBI" id="CHEBI:57945"/>
        <dbReference type="EC" id="1.1.1.286"/>
    </reaction>
    <physiologicalReaction direction="left-to-right" evidence="7">
        <dbReference type="Rhea" id="RHEA:23633"/>
    </physiologicalReaction>
</comment>